<dbReference type="InterPro" id="IPR017871">
    <property type="entry name" value="ABC_transporter-like_CS"/>
</dbReference>
<keyword evidence="5" id="KW-0029">Amino-acid transport</keyword>
<dbReference type="PROSITE" id="PS00211">
    <property type="entry name" value="ABC_TRANSPORTER_1"/>
    <property type="match status" value="1"/>
</dbReference>
<dbReference type="InterPro" id="IPR003593">
    <property type="entry name" value="AAA+_ATPase"/>
</dbReference>
<dbReference type="Gene3D" id="3.40.50.300">
    <property type="entry name" value="P-loop containing nucleotide triphosphate hydrolases"/>
    <property type="match status" value="1"/>
</dbReference>
<dbReference type="SUPFAM" id="SSF52540">
    <property type="entry name" value="P-loop containing nucleoside triphosphate hydrolases"/>
    <property type="match status" value="1"/>
</dbReference>
<dbReference type="GO" id="GO:0015658">
    <property type="term" value="F:branched-chain amino acid transmembrane transporter activity"/>
    <property type="evidence" value="ECO:0007669"/>
    <property type="project" value="TreeGrafter"/>
</dbReference>
<dbReference type="EMBL" id="CP008947">
    <property type="protein sequence ID" value="AII07795.1"/>
    <property type="molecule type" value="Genomic_DNA"/>
</dbReference>
<dbReference type="PROSITE" id="PS50893">
    <property type="entry name" value="ABC_TRANSPORTER_2"/>
    <property type="match status" value="1"/>
</dbReference>
<dbReference type="PANTHER" id="PTHR43820">
    <property type="entry name" value="HIGH-AFFINITY BRANCHED-CHAIN AMINO ACID TRANSPORT ATP-BINDING PROTEIN LIVF"/>
    <property type="match status" value="1"/>
</dbReference>
<dbReference type="InterPro" id="IPR003439">
    <property type="entry name" value="ABC_transporter-like_ATP-bd"/>
</dbReference>
<evidence type="ECO:0000313" key="7">
    <source>
        <dbReference type="EMBL" id="AII07795.1"/>
    </source>
</evidence>
<protein>
    <submittedName>
        <fullName evidence="7">Branched-chain amino acid ABC transporter ATPase</fullName>
    </submittedName>
</protein>
<proteinExistence type="inferred from homology"/>
<evidence type="ECO:0000256" key="5">
    <source>
        <dbReference type="ARBA" id="ARBA00022970"/>
    </source>
</evidence>
<evidence type="ECO:0000256" key="3">
    <source>
        <dbReference type="ARBA" id="ARBA00022741"/>
    </source>
</evidence>
<dbReference type="AlphaFoldDB" id="A0A076EP11"/>
<dbReference type="Proteomes" id="UP000028488">
    <property type="component" value="Chromosome"/>
</dbReference>
<accession>A0A076EP11</accession>
<dbReference type="eggNOG" id="COG0410">
    <property type="taxonomic scope" value="Bacteria"/>
</dbReference>
<keyword evidence="4" id="KW-0067">ATP-binding</keyword>
<reference evidence="7 8" key="1">
    <citation type="submission" date="2014-07" db="EMBL/GenBank/DDBJ databases">
        <title>Genome Sequence of Rhodococcus opacus Strain R7, a Biodegrader of Mono- and Polycyclic Aromatic Hydrocarbons.</title>
        <authorList>
            <person name="Di Gennaro P."/>
            <person name="Zampolli J."/>
            <person name="Presti I."/>
            <person name="Cappelletti M."/>
            <person name="D'Ursi P."/>
            <person name="Orro A."/>
            <person name="Mezzelani A."/>
            <person name="Milanesi L."/>
        </authorList>
    </citation>
    <scope>NUCLEOTIDE SEQUENCE [LARGE SCALE GENOMIC DNA]</scope>
    <source>
        <strain evidence="7 8">R7</strain>
    </source>
</reference>
<evidence type="ECO:0000256" key="4">
    <source>
        <dbReference type="ARBA" id="ARBA00022840"/>
    </source>
</evidence>
<comment type="similarity">
    <text evidence="1">Belongs to the ABC transporter superfamily.</text>
</comment>
<evidence type="ECO:0000259" key="6">
    <source>
        <dbReference type="PROSITE" id="PS50893"/>
    </source>
</evidence>
<gene>
    <name evidence="7" type="ORF">EP51_25405</name>
</gene>
<dbReference type="InterPro" id="IPR052156">
    <property type="entry name" value="BCAA_Transport_ATP-bd_LivF"/>
</dbReference>
<sequence>MSAGDAALSVRDLQVHRGEAHVLEGVSFEVRPRRVTALLGRNGAGKTTTLMTILGLLEGSGSIRLYGEETLGVPTHHLVRRGIGYVPEDREVFGTLTVAENLRLAARTPEATQRLDLVHELFPDLLRRSAQRAGALSGGQQQMVAIARAILNPNRLLLIDEPSKGLAPIVVGQVVDALAKAASATTILLVDQNIRVAQRLATDAIVLDHGAVVFTGSMADLAADADLTQRYLGVAPSSRDSHTVGTEKGSAQ</sequence>
<evidence type="ECO:0000256" key="1">
    <source>
        <dbReference type="ARBA" id="ARBA00005417"/>
    </source>
</evidence>
<dbReference type="RefSeq" id="WP_128640714.1">
    <property type="nucleotide sequence ID" value="NZ_CP008947.1"/>
</dbReference>
<dbReference type="GO" id="GO:0005524">
    <property type="term" value="F:ATP binding"/>
    <property type="evidence" value="ECO:0007669"/>
    <property type="project" value="UniProtKB-KW"/>
</dbReference>
<dbReference type="CDD" id="cd03224">
    <property type="entry name" value="ABC_TM1139_LivF_branched"/>
    <property type="match status" value="1"/>
</dbReference>
<dbReference type="PANTHER" id="PTHR43820:SF2">
    <property type="entry name" value="ABC TRANSPORTER ATP-BINDING PROTEIN"/>
    <property type="match status" value="1"/>
</dbReference>
<dbReference type="GO" id="GO:0015807">
    <property type="term" value="P:L-amino acid transport"/>
    <property type="evidence" value="ECO:0007669"/>
    <property type="project" value="TreeGrafter"/>
</dbReference>
<dbReference type="Pfam" id="PF00005">
    <property type="entry name" value="ABC_tran"/>
    <property type="match status" value="1"/>
</dbReference>
<name>A0A076EP11_RHOOP</name>
<feature type="domain" description="ABC transporter" evidence="6">
    <location>
        <begin position="8"/>
        <end position="234"/>
    </location>
</feature>
<dbReference type="GO" id="GO:0016887">
    <property type="term" value="F:ATP hydrolysis activity"/>
    <property type="evidence" value="ECO:0007669"/>
    <property type="project" value="InterPro"/>
</dbReference>
<evidence type="ECO:0000313" key="8">
    <source>
        <dbReference type="Proteomes" id="UP000028488"/>
    </source>
</evidence>
<dbReference type="SMART" id="SM00382">
    <property type="entry name" value="AAA"/>
    <property type="match status" value="1"/>
</dbReference>
<organism evidence="7 8">
    <name type="scientific">Rhodococcus opacus</name>
    <name type="common">Nocardia opaca</name>
    <dbReference type="NCBI Taxonomy" id="37919"/>
    <lineage>
        <taxon>Bacteria</taxon>
        <taxon>Bacillati</taxon>
        <taxon>Actinomycetota</taxon>
        <taxon>Actinomycetes</taxon>
        <taxon>Mycobacteriales</taxon>
        <taxon>Nocardiaceae</taxon>
        <taxon>Rhodococcus</taxon>
    </lineage>
</organism>
<dbReference type="InterPro" id="IPR027417">
    <property type="entry name" value="P-loop_NTPase"/>
</dbReference>
<keyword evidence="2" id="KW-0813">Transport</keyword>
<keyword evidence="3" id="KW-0547">Nucleotide-binding</keyword>
<evidence type="ECO:0000256" key="2">
    <source>
        <dbReference type="ARBA" id="ARBA00022448"/>
    </source>
</evidence>